<proteinExistence type="predicted"/>
<evidence type="ECO:0000313" key="4">
    <source>
        <dbReference type="Proteomes" id="UP000245946"/>
    </source>
</evidence>
<keyword evidence="4" id="KW-1185">Reference proteome</keyword>
<gene>
    <name evidence="3" type="ORF">FA09DRAFT_332608</name>
</gene>
<evidence type="ECO:0000256" key="2">
    <source>
        <dbReference type="SAM" id="Phobius"/>
    </source>
</evidence>
<evidence type="ECO:0000256" key="1">
    <source>
        <dbReference type="SAM" id="MobiDB-lite"/>
    </source>
</evidence>
<name>A0A316Z0E0_9BASI</name>
<keyword evidence="2" id="KW-1133">Transmembrane helix</keyword>
<keyword evidence="2" id="KW-0472">Membrane</keyword>
<dbReference type="Proteomes" id="UP000245946">
    <property type="component" value="Unassembled WGS sequence"/>
</dbReference>
<dbReference type="GeneID" id="37271071"/>
<feature type="region of interest" description="Disordered" evidence="1">
    <location>
        <begin position="24"/>
        <end position="58"/>
    </location>
</feature>
<feature type="transmembrane region" description="Helical" evidence="2">
    <location>
        <begin position="85"/>
        <end position="109"/>
    </location>
</feature>
<dbReference type="EMBL" id="KZ819308">
    <property type="protein sequence ID" value="PWN94951.1"/>
    <property type="molecule type" value="Genomic_DNA"/>
</dbReference>
<reference evidence="3 4" key="1">
    <citation type="journal article" date="2018" name="Mol. Biol. Evol.">
        <title>Broad Genomic Sampling Reveals a Smut Pathogenic Ancestry of the Fungal Clade Ustilaginomycotina.</title>
        <authorList>
            <person name="Kijpornyongpan T."/>
            <person name="Mondo S.J."/>
            <person name="Barry K."/>
            <person name="Sandor L."/>
            <person name="Lee J."/>
            <person name="Lipzen A."/>
            <person name="Pangilinan J."/>
            <person name="LaButti K."/>
            <person name="Hainaut M."/>
            <person name="Henrissat B."/>
            <person name="Grigoriev I.V."/>
            <person name="Spatafora J.W."/>
            <person name="Aime M.C."/>
        </authorList>
    </citation>
    <scope>NUCLEOTIDE SEQUENCE [LARGE SCALE GENOMIC DNA]</scope>
    <source>
        <strain evidence="3 4">MCA 4186</strain>
    </source>
</reference>
<dbReference type="AlphaFoldDB" id="A0A316Z0E0"/>
<evidence type="ECO:0000313" key="3">
    <source>
        <dbReference type="EMBL" id="PWN94951.1"/>
    </source>
</evidence>
<accession>A0A316Z0E0</accession>
<sequence length="119" mass="12437">MLGMLPPLRASLLRVLTGAQPQPANGDLEQAIPLEPLADGRSSPTSSDDKAPPPVPAPCLQSVADILRTARTLDGSLDQAKACTLLLAAAAMTMTFVGVLLGSTVWQLVDRIRKPVVKA</sequence>
<protein>
    <submittedName>
        <fullName evidence="3">Uncharacterized protein</fullName>
    </submittedName>
</protein>
<dbReference type="RefSeq" id="XP_025595230.1">
    <property type="nucleotide sequence ID" value="XM_025743527.1"/>
</dbReference>
<organism evidence="3 4">
    <name type="scientific">Tilletiopsis washingtonensis</name>
    <dbReference type="NCBI Taxonomy" id="58919"/>
    <lineage>
        <taxon>Eukaryota</taxon>
        <taxon>Fungi</taxon>
        <taxon>Dikarya</taxon>
        <taxon>Basidiomycota</taxon>
        <taxon>Ustilaginomycotina</taxon>
        <taxon>Exobasidiomycetes</taxon>
        <taxon>Entylomatales</taxon>
        <taxon>Entylomatales incertae sedis</taxon>
        <taxon>Tilletiopsis</taxon>
    </lineage>
</organism>
<keyword evidence="2" id="KW-0812">Transmembrane</keyword>